<keyword evidence="7" id="KW-1185">Reference proteome</keyword>
<dbReference type="Gene3D" id="3.40.50.10890">
    <property type="match status" value="1"/>
</dbReference>
<keyword evidence="3 4" id="KW-0539">Nucleus</keyword>
<dbReference type="GO" id="GO:0006398">
    <property type="term" value="P:mRNA 3'-end processing by stem-loop binding and cleavage"/>
    <property type="evidence" value="ECO:0007669"/>
    <property type="project" value="InterPro"/>
</dbReference>
<evidence type="ECO:0000259" key="5">
    <source>
        <dbReference type="SMART" id="SM01027"/>
    </source>
</evidence>
<dbReference type="PANTHER" id="PTHR45922:SF1">
    <property type="entry name" value="CLEAVAGE AND POLYADENYLATION SPECIFICITY FACTOR SUBUNIT 2"/>
    <property type="match status" value="1"/>
</dbReference>
<evidence type="ECO:0000256" key="1">
    <source>
        <dbReference type="ARBA" id="ARBA00004123"/>
    </source>
</evidence>
<dbReference type="InterPro" id="IPR022712">
    <property type="entry name" value="Beta_Casp"/>
</dbReference>
<evidence type="ECO:0000313" key="7">
    <source>
        <dbReference type="Proteomes" id="UP001431209"/>
    </source>
</evidence>
<evidence type="ECO:0000256" key="2">
    <source>
        <dbReference type="ARBA" id="ARBA00022664"/>
    </source>
</evidence>
<feature type="domain" description="Beta-Casp" evidence="5">
    <location>
        <begin position="79"/>
        <end position="212"/>
    </location>
</feature>
<dbReference type="Pfam" id="PF13299">
    <property type="entry name" value="CPSF100_C"/>
    <property type="match status" value="1"/>
</dbReference>
<keyword evidence="2 4" id="KW-0507">mRNA processing</keyword>
<sequence length="641" mass="73606">MDEIIYAVDYNDKRERHLNATVLESLGRPSILITDAFNAQAANVHRTKPKADAAIVDQVINTLRNGGNVLLPVDCAQRSLELSLILESKWKSDRNLSRSYPIIFLSTMAYRTAQFARHQLEWMSDNVMKGFDERRENPFEYRHIKFCLSLKEVKAVQKPEGQETESNCVILATSSSLETGFARELLVNYASDPKNLIILTERAAPNSLARKLLDHHLTSPGVPITNLPLTIHKRVELVGKELIDYQQARIREAQIKREEERYLQIRDVDEQMEEDGEMFVDTFRLPHDADDEYGDKNELNEIKRQVRESTERKNRLLLLESGVDMSGGKLATGVSHNRLFLPDNMRYFSSHLMFPCIEKMYEYDEYGEKVDVNELKNRSLQLYEEETNRLNEGDKMKQLGQEVSKEIEEVPTKSVSENIILNLSCSIEYINFEGRADSLSVRNILRQVNPRKVVVVHGDKNATKELQTFCIDHKISETIEAPATQQTIDVTIDTNMFVVRLEPSLLRSSEMIQQGSYELMYVEGQYSLPEHVAKMRHGVSDEQLLDEDEDMKEEDMPSITGTRVGHDSVLIGDVKLNQFHDVLVRNGFKPEFRTGGCLVCGVHENIMLRRDADTGTIVVEGTVSLEYFKVRKLLYEMYKFI</sequence>
<gene>
    <name evidence="6" type="ORF">AKO1_012511</name>
</gene>
<keyword evidence="4" id="KW-0694">RNA-binding</keyword>
<comment type="subcellular location">
    <subcellularLocation>
        <location evidence="1 4">Nucleus</location>
    </subcellularLocation>
</comment>
<comment type="caution">
    <text evidence="6">The sequence shown here is derived from an EMBL/GenBank/DDBJ whole genome shotgun (WGS) entry which is preliminary data.</text>
</comment>
<comment type="similarity">
    <text evidence="4">Belongs to the metallo-beta-lactamase superfamily. RNA-metabolizing metallo-beta-lactamase-like family. CPSF2/YSH1 subfamily.</text>
</comment>
<dbReference type="InterPro" id="IPR011108">
    <property type="entry name" value="RMMBL"/>
</dbReference>
<name>A0AAW2YWW0_9EUKA</name>
<proteinExistence type="inferred from homology"/>
<dbReference type="Pfam" id="PF07521">
    <property type="entry name" value="RMMBL"/>
    <property type="match status" value="1"/>
</dbReference>
<dbReference type="InterPro" id="IPR025069">
    <property type="entry name" value="Cpsf2_C"/>
</dbReference>
<dbReference type="Pfam" id="PF10996">
    <property type="entry name" value="Beta-Casp"/>
    <property type="match status" value="1"/>
</dbReference>
<dbReference type="SUPFAM" id="SSF56281">
    <property type="entry name" value="Metallo-hydrolase/oxidoreductase"/>
    <property type="match status" value="1"/>
</dbReference>
<dbReference type="GO" id="GO:0003723">
    <property type="term" value="F:RNA binding"/>
    <property type="evidence" value="ECO:0007669"/>
    <property type="project" value="UniProtKB-KW"/>
</dbReference>
<dbReference type="PANTHER" id="PTHR45922">
    <property type="entry name" value="CLEAVAGE AND POLYADENYLATION SPECIFICITY FACTOR SUBUNIT 2"/>
    <property type="match status" value="1"/>
</dbReference>
<dbReference type="GO" id="GO:0005847">
    <property type="term" value="C:mRNA cleavage and polyadenylation specificity factor complex"/>
    <property type="evidence" value="ECO:0007669"/>
    <property type="project" value="InterPro"/>
</dbReference>
<dbReference type="SMART" id="SM01027">
    <property type="entry name" value="Beta-Casp"/>
    <property type="match status" value="1"/>
</dbReference>
<dbReference type="EMBL" id="JAOPGA020000776">
    <property type="protein sequence ID" value="KAL0481584.1"/>
    <property type="molecule type" value="Genomic_DNA"/>
</dbReference>
<reference evidence="6 7" key="1">
    <citation type="submission" date="2024-03" db="EMBL/GenBank/DDBJ databases">
        <title>The Acrasis kona genome and developmental transcriptomes reveal deep origins of eukaryotic multicellular pathways.</title>
        <authorList>
            <person name="Sheikh S."/>
            <person name="Fu C.-J."/>
            <person name="Brown M.W."/>
            <person name="Baldauf S.L."/>
        </authorList>
    </citation>
    <scope>NUCLEOTIDE SEQUENCE [LARGE SCALE GENOMIC DNA]</scope>
    <source>
        <strain evidence="6 7">ATCC MYA-3509</strain>
    </source>
</reference>
<dbReference type="InterPro" id="IPR036866">
    <property type="entry name" value="RibonucZ/Hydroxyglut_hydro"/>
</dbReference>
<organism evidence="6 7">
    <name type="scientific">Acrasis kona</name>
    <dbReference type="NCBI Taxonomy" id="1008807"/>
    <lineage>
        <taxon>Eukaryota</taxon>
        <taxon>Discoba</taxon>
        <taxon>Heterolobosea</taxon>
        <taxon>Tetramitia</taxon>
        <taxon>Eutetramitia</taxon>
        <taxon>Acrasidae</taxon>
        <taxon>Acrasis</taxon>
    </lineage>
</organism>
<dbReference type="AlphaFoldDB" id="A0AAW2YWW0"/>
<accession>A0AAW2YWW0</accession>
<dbReference type="InterPro" id="IPR027075">
    <property type="entry name" value="CPSF2"/>
</dbReference>
<evidence type="ECO:0000313" key="6">
    <source>
        <dbReference type="EMBL" id="KAL0481584.1"/>
    </source>
</evidence>
<evidence type="ECO:0000256" key="3">
    <source>
        <dbReference type="ARBA" id="ARBA00023242"/>
    </source>
</evidence>
<protein>
    <recommendedName>
        <fullName evidence="4">Cleavage and polyadenylation specificity factor subunit 2</fullName>
    </recommendedName>
    <alternativeName>
        <fullName evidence="4">Cleavage and polyadenylation specificity factor 100 kDa subunit</fullName>
    </alternativeName>
</protein>
<evidence type="ECO:0000256" key="4">
    <source>
        <dbReference type="RuleBase" id="RU365006"/>
    </source>
</evidence>
<dbReference type="Proteomes" id="UP001431209">
    <property type="component" value="Unassembled WGS sequence"/>
</dbReference>